<reference evidence="8" key="1">
    <citation type="journal article" date="2019" name="Int. J. Syst. Evol. Microbiol.">
        <title>The Global Catalogue of Microorganisms (GCM) 10K type strain sequencing project: providing services to taxonomists for standard genome sequencing and annotation.</title>
        <authorList>
            <consortium name="The Broad Institute Genomics Platform"/>
            <consortium name="The Broad Institute Genome Sequencing Center for Infectious Disease"/>
            <person name="Wu L."/>
            <person name="Ma J."/>
        </authorList>
    </citation>
    <scope>NUCLEOTIDE SEQUENCE [LARGE SCALE GENOMIC DNA]</scope>
    <source>
        <strain evidence="8">CGMCC 4.7106</strain>
    </source>
</reference>
<proteinExistence type="inferred from homology"/>
<evidence type="ECO:0000256" key="3">
    <source>
        <dbReference type="ARBA" id="ARBA00012824"/>
    </source>
</evidence>
<sequence length="388" mass="40896">MTVSTPPLIPMRTPVPGDAPVPLSIDITPSTLVMSTPAHLLLADDNDEQAPLTGPLTALASQVATTLHQPGMVAAGLISFDATSSRLALCSAPRWADPLLAPYCFGCRHPSWTLKAEPEPAAYLAAVRQAQEMIKAGPLHKVVLARTMVLEADRPLTVKELLAHLPGPNARYVYAAPTGEDTWLIGASPELLVSRHGRTVATTPMAGSAPRSFDPTVDQARALALQGSGKDLQEHRLVVDAVARALAPFCEHLYVPARPQLTATSTMWHLSTPITGRLRDPGTCSLTLAAALHPTPAVCGTPENLAREVIGALEPVERGFYAGLVGWQDAAGDGEWALALRCGAVSGNTLRLYAGAGIVAGSEPEAELAETSAKFSTLLRALRVHTDL</sequence>
<accession>A0ABW1C904</accession>
<dbReference type="Proteomes" id="UP001596096">
    <property type="component" value="Unassembled WGS sequence"/>
</dbReference>
<comment type="caution">
    <text evidence="7">The sequence shown here is derived from an EMBL/GenBank/DDBJ whole genome shotgun (WGS) entry which is preliminary data.</text>
</comment>
<dbReference type="PANTHER" id="PTHR42839">
    <property type="entry name" value="ISOCHORISMATE SYNTHASE ENTC"/>
    <property type="match status" value="1"/>
</dbReference>
<evidence type="ECO:0000256" key="4">
    <source>
        <dbReference type="ARBA" id="ARBA00023235"/>
    </source>
</evidence>
<dbReference type="Gene3D" id="3.60.120.10">
    <property type="entry name" value="Anthranilate synthase"/>
    <property type="match status" value="1"/>
</dbReference>
<evidence type="ECO:0000313" key="8">
    <source>
        <dbReference type="Proteomes" id="UP001596096"/>
    </source>
</evidence>
<dbReference type="PANTHER" id="PTHR42839:SF2">
    <property type="entry name" value="ISOCHORISMATE SYNTHASE ENTC"/>
    <property type="match status" value="1"/>
</dbReference>
<dbReference type="InterPro" id="IPR004561">
    <property type="entry name" value="IsoChor_synthase"/>
</dbReference>
<gene>
    <name evidence="7" type="ORF">ACFPUY_42690</name>
</gene>
<evidence type="ECO:0000313" key="7">
    <source>
        <dbReference type="EMBL" id="MFC5821832.1"/>
    </source>
</evidence>
<dbReference type="NCBIfam" id="TIGR00543">
    <property type="entry name" value="isochor_syn"/>
    <property type="match status" value="1"/>
</dbReference>
<name>A0ABW1C904_9ACTN</name>
<comment type="catalytic activity">
    <reaction evidence="1">
        <text>chorismate = isochorismate</text>
        <dbReference type="Rhea" id="RHEA:18985"/>
        <dbReference type="ChEBI" id="CHEBI:29748"/>
        <dbReference type="ChEBI" id="CHEBI:29780"/>
        <dbReference type="EC" id="5.4.4.2"/>
    </reaction>
</comment>
<feature type="domain" description="Chorismate-utilising enzyme C-terminal" evidence="6">
    <location>
        <begin position="121"/>
        <end position="374"/>
    </location>
</feature>
<dbReference type="InterPro" id="IPR005801">
    <property type="entry name" value="ADC_synthase"/>
</dbReference>
<dbReference type="InterPro" id="IPR015890">
    <property type="entry name" value="Chorismate_C"/>
</dbReference>
<protein>
    <recommendedName>
        <fullName evidence="3">isochorismate synthase</fullName>
        <ecNumber evidence="3">5.4.4.2</ecNumber>
    </recommendedName>
    <alternativeName>
        <fullName evidence="5">Isochorismate mutase</fullName>
    </alternativeName>
</protein>
<dbReference type="RefSeq" id="WP_308249197.1">
    <property type="nucleotide sequence ID" value="NZ_JAHKRN010000057.1"/>
</dbReference>
<evidence type="ECO:0000256" key="2">
    <source>
        <dbReference type="ARBA" id="ARBA00005297"/>
    </source>
</evidence>
<dbReference type="EMBL" id="JBHSNW010000040">
    <property type="protein sequence ID" value="MFC5821832.1"/>
    <property type="molecule type" value="Genomic_DNA"/>
</dbReference>
<organism evidence="7 8">
    <name type="scientific">Nonomuraea harbinensis</name>
    <dbReference type="NCBI Taxonomy" id="1286938"/>
    <lineage>
        <taxon>Bacteria</taxon>
        <taxon>Bacillati</taxon>
        <taxon>Actinomycetota</taxon>
        <taxon>Actinomycetes</taxon>
        <taxon>Streptosporangiales</taxon>
        <taxon>Streptosporangiaceae</taxon>
        <taxon>Nonomuraea</taxon>
    </lineage>
</organism>
<evidence type="ECO:0000256" key="1">
    <source>
        <dbReference type="ARBA" id="ARBA00000799"/>
    </source>
</evidence>
<evidence type="ECO:0000259" key="6">
    <source>
        <dbReference type="Pfam" id="PF00425"/>
    </source>
</evidence>
<dbReference type="EC" id="5.4.4.2" evidence="3"/>
<dbReference type="SUPFAM" id="SSF56322">
    <property type="entry name" value="ADC synthase"/>
    <property type="match status" value="1"/>
</dbReference>
<keyword evidence="4" id="KW-0413">Isomerase</keyword>
<keyword evidence="8" id="KW-1185">Reference proteome</keyword>
<comment type="similarity">
    <text evidence="2">Belongs to the isochorismate synthase family.</text>
</comment>
<evidence type="ECO:0000256" key="5">
    <source>
        <dbReference type="ARBA" id="ARBA00041564"/>
    </source>
</evidence>
<dbReference type="Pfam" id="PF00425">
    <property type="entry name" value="Chorismate_bind"/>
    <property type="match status" value="1"/>
</dbReference>